<dbReference type="AlphaFoldDB" id="A0A3Q0IKM3"/>
<dbReference type="RefSeq" id="XP_026676789.1">
    <property type="nucleotide sequence ID" value="XM_026820988.1"/>
</dbReference>
<name>A0A3Q0IKM3_DIACI</name>
<feature type="compositionally biased region" description="Polar residues" evidence="1">
    <location>
        <begin position="33"/>
        <end position="47"/>
    </location>
</feature>
<feature type="region of interest" description="Disordered" evidence="1">
    <location>
        <begin position="1"/>
        <end position="84"/>
    </location>
</feature>
<feature type="region of interest" description="Disordered" evidence="1">
    <location>
        <begin position="117"/>
        <end position="154"/>
    </location>
</feature>
<sequence>MKMKNTDPTKESSKIVKQQTSLEKNVDKKKSPMLNNEMKNTSQTNIEKNNEIENFPSPNKKLNLDEQNVNMPHTNKNNDSTLHSVGHLTSQNTLLKTNNEPGHDLESDIHSLTRTLSPTTESHWSGGLRDVTINNGKPELKMSDLVTPSRGSQSLEQELEIQKNKVRQLKDELNNTVKFHLQQLESMKISHEEELVMMKRQMKVEQVSIVYPHSKSRNSLALTVPHMSTRATQMKVNVPSAICMLSIRNV</sequence>
<gene>
    <name evidence="3" type="primary">LOC113465975</name>
</gene>
<dbReference type="KEGG" id="dci:113465975"/>
<dbReference type="GeneID" id="113465975"/>
<protein>
    <submittedName>
        <fullName evidence="3">Uncharacterized protein LOC113465975</fullName>
    </submittedName>
</protein>
<dbReference type="PaxDb" id="121845-A0A3Q0IKM3"/>
<evidence type="ECO:0000256" key="1">
    <source>
        <dbReference type="SAM" id="MobiDB-lite"/>
    </source>
</evidence>
<accession>A0A3Q0IKM3</accession>
<evidence type="ECO:0000313" key="2">
    <source>
        <dbReference type="Proteomes" id="UP000079169"/>
    </source>
</evidence>
<feature type="compositionally biased region" description="Polar residues" evidence="1">
    <location>
        <begin position="65"/>
        <end position="84"/>
    </location>
</feature>
<reference evidence="3" key="1">
    <citation type="submission" date="2025-08" db="UniProtKB">
        <authorList>
            <consortium name="RefSeq"/>
        </authorList>
    </citation>
    <scope>IDENTIFICATION</scope>
</reference>
<keyword evidence="2" id="KW-1185">Reference proteome</keyword>
<dbReference type="Proteomes" id="UP000079169">
    <property type="component" value="Unplaced"/>
</dbReference>
<evidence type="ECO:0000313" key="3">
    <source>
        <dbReference type="RefSeq" id="XP_026676789.1"/>
    </source>
</evidence>
<organism evidence="2 3">
    <name type="scientific">Diaphorina citri</name>
    <name type="common">Asian citrus psyllid</name>
    <dbReference type="NCBI Taxonomy" id="121845"/>
    <lineage>
        <taxon>Eukaryota</taxon>
        <taxon>Metazoa</taxon>
        <taxon>Ecdysozoa</taxon>
        <taxon>Arthropoda</taxon>
        <taxon>Hexapoda</taxon>
        <taxon>Insecta</taxon>
        <taxon>Pterygota</taxon>
        <taxon>Neoptera</taxon>
        <taxon>Paraneoptera</taxon>
        <taxon>Hemiptera</taxon>
        <taxon>Sternorrhyncha</taxon>
        <taxon>Psylloidea</taxon>
        <taxon>Psyllidae</taxon>
        <taxon>Diaphorininae</taxon>
        <taxon>Diaphorina</taxon>
    </lineage>
</organism>
<feature type="compositionally biased region" description="Basic and acidic residues" evidence="1">
    <location>
        <begin position="1"/>
        <end position="14"/>
    </location>
</feature>
<proteinExistence type="predicted"/>